<reference evidence="6" key="1">
    <citation type="submission" date="2023-03" db="EMBL/GenBank/DDBJ databases">
        <authorList>
            <person name="Steffen K."/>
            <person name="Cardenas P."/>
        </authorList>
    </citation>
    <scope>NUCLEOTIDE SEQUENCE</scope>
</reference>
<gene>
    <name evidence="6" type="ORF">GBAR_LOCUS31712</name>
</gene>
<comment type="caution">
    <text evidence="6">The sequence shown here is derived from an EMBL/GenBank/DDBJ whole genome shotgun (WGS) entry which is preliminary data.</text>
</comment>
<dbReference type="PANTHER" id="PTHR11548">
    <property type="entry name" value="THYMIDYLATE SYNTHASE 1"/>
    <property type="match status" value="1"/>
</dbReference>
<dbReference type="GO" id="GO:0004799">
    <property type="term" value="F:thymidylate synthase activity"/>
    <property type="evidence" value="ECO:0007669"/>
    <property type="project" value="TreeGrafter"/>
</dbReference>
<dbReference type="InterPro" id="IPR023451">
    <property type="entry name" value="Thymidate_synth/dCMP_Mease_dom"/>
</dbReference>
<name>A0AA35U1U1_GEOBA</name>
<dbReference type="SUPFAM" id="SSF55831">
    <property type="entry name" value="Thymidylate synthase/dCMP hydroxymethylase"/>
    <property type="match status" value="1"/>
</dbReference>
<evidence type="ECO:0000259" key="5">
    <source>
        <dbReference type="Pfam" id="PF00303"/>
    </source>
</evidence>
<dbReference type="EMBL" id="CASHTH010004506">
    <property type="protein sequence ID" value="CAI8058334.1"/>
    <property type="molecule type" value="Genomic_DNA"/>
</dbReference>
<dbReference type="PANTHER" id="PTHR11548:SF2">
    <property type="entry name" value="THYMIDYLATE SYNTHASE"/>
    <property type="match status" value="1"/>
</dbReference>
<dbReference type="Proteomes" id="UP001174909">
    <property type="component" value="Unassembled WGS sequence"/>
</dbReference>
<feature type="domain" description="Thymidylate synthase/dCMP hydroxymethylase" evidence="5">
    <location>
        <begin position="1"/>
        <end position="34"/>
    </location>
</feature>
<keyword evidence="7" id="KW-1185">Reference proteome</keyword>
<dbReference type="InterPro" id="IPR045097">
    <property type="entry name" value="Thymidate_synth/dCMP_Mease"/>
</dbReference>
<dbReference type="InterPro" id="IPR036926">
    <property type="entry name" value="Thymidate_synth/dCMP_Mease_sf"/>
</dbReference>
<keyword evidence="3" id="KW-0489">Methyltransferase</keyword>
<comment type="pathway">
    <text evidence="1">Pyrimidine metabolism; dTTP biosynthesis.</text>
</comment>
<evidence type="ECO:0000256" key="3">
    <source>
        <dbReference type="ARBA" id="ARBA00022603"/>
    </source>
</evidence>
<dbReference type="Pfam" id="PF00303">
    <property type="entry name" value="Thymidylat_synt"/>
    <property type="match status" value="1"/>
</dbReference>
<evidence type="ECO:0000313" key="6">
    <source>
        <dbReference type="EMBL" id="CAI8058334.1"/>
    </source>
</evidence>
<proteinExistence type="predicted"/>
<accession>A0AA35U1U1</accession>
<dbReference type="Gene3D" id="3.30.572.10">
    <property type="entry name" value="Thymidylate synthase/dCMP hydroxymethylase domain"/>
    <property type="match status" value="1"/>
</dbReference>
<evidence type="ECO:0000313" key="7">
    <source>
        <dbReference type="Proteomes" id="UP001174909"/>
    </source>
</evidence>
<evidence type="ECO:0000256" key="4">
    <source>
        <dbReference type="ARBA" id="ARBA00022679"/>
    </source>
</evidence>
<organism evidence="6 7">
    <name type="scientific">Geodia barretti</name>
    <name type="common">Barrett's horny sponge</name>
    <dbReference type="NCBI Taxonomy" id="519541"/>
    <lineage>
        <taxon>Eukaryota</taxon>
        <taxon>Metazoa</taxon>
        <taxon>Porifera</taxon>
        <taxon>Demospongiae</taxon>
        <taxon>Heteroscleromorpha</taxon>
        <taxon>Tetractinellida</taxon>
        <taxon>Astrophorina</taxon>
        <taxon>Geodiidae</taxon>
        <taxon>Geodia</taxon>
    </lineage>
</organism>
<dbReference type="GO" id="GO:0032259">
    <property type="term" value="P:methylation"/>
    <property type="evidence" value="ECO:0007669"/>
    <property type="project" value="UniProtKB-KW"/>
</dbReference>
<protein>
    <recommendedName>
        <fullName evidence="2">Thymidylate synthase</fullName>
    </recommendedName>
</protein>
<evidence type="ECO:0000256" key="2">
    <source>
        <dbReference type="ARBA" id="ARBA00015931"/>
    </source>
</evidence>
<sequence>MIAHVCTLHQVDFVHTLGDAHVYFNHIQPLNIQVCGL</sequence>
<dbReference type="GO" id="GO:0006231">
    <property type="term" value="P:dTMP biosynthetic process"/>
    <property type="evidence" value="ECO:0007669"/>
    <property type="project" value="TreeGrafter"/>
</dbReference>
<dbReference type="GO" id="GO:0005829">
    <property type="term" value="C:cytosol"/>
    <property type="evidence" value="ECO:0007669"/>
    <property type="project" value="TreeGrafter"/>
</dbReference>
<dbReference type="GO" id="GO:0005739">
    <property type="term" value="C:mitochondrion"/>
    <property type="evidence" value="ECO:0007669"/>
    <property type="project" value="TreeGrafter"/>
</dbReference>
<keyword evidence="4" id="KW-0808">Transferase</keyword>
<dbReference type="AlphaFoldDB" id="A0AA35U1U1"/>
<evidence type="ECO:0000256" key="1">
    <source>
        <dbReference type="ARBA" id="ARBA00004992"/>
    </source>
</evidence>